<dbReference type="InterPro" id="IPR016102">
    <property type="entry name" value="Succinyl-CoA_synth-like"/>
</dbReference>
<evidence type="ECO:0000259" key="7">
    <source>
        <dbReference type="PROSITE" id="PS50975"/>
    </source>
</evidence>
<dbReference type="RefSeq" id="WP_366922201.1">
    <property type="nucleotide sequence ID" value="NZ_CP121694.1"/>
</dbReference>
<dbReference type="SUPFAM" id="SSF52210">
    <property type="entry name" value="Succinyl-CoA synthetase domains"/>
    <property type="match status" value="1"/>
</dbReference>
<organism evidence="8 9">
    <name type="scientific">Metallumcola ferriviriculae</name>
    <dbReference type="NCBI Taxonomy" id="3039180"/>
    <lineage>
        <taxon>Bacteria</taxon>
        <taxon>Bacillati</taxon>
        <taxon>Bacillota</taxon>
        <taxon>Clostridia</taxon>
        <taxon>Neomoorellales</taxon>
        <taxon>Desulfitibacteraceae</taxon>
        <taxon>Metallumcola</taxon>
    </lineage>
</organism>
<dbReference type="Pfam" id="PF00549">
    <property type="entry name" value="Ligase_CoA"/>
    <property type="match status" value="1"/>
</dbReference>
<evidence type="ECO:0000313" key="8">
    <source>
        <dbReference type="EMBL" id="WRO22804.1"/>
    </source>
</evidence>
<dbReference type="InterPro" id="IPR011761">
    <property type="entry name" value="ATP-grasp"/>
</dbReference>
<dbReference type="PANTHER" id="PTHR11815">
    <property type="entry name" value="SUCCINYL-COA SYNTHETASE BETA CHAIN"/>
    <property type="match status" value="1"/>
</dbReference>
<dbReference type="GO" id="GO:0006099">
    <property type="term" value="P:tricarboxylic acid cycle"/>
    <property type="evidence" value="ECO:0007669"/>
    <property type="project" value="UniProtKB-KW"/>
</dbReference>
<keyword evidence="2 8" id="KW-0436">Ligase</keyword>
<dbReference type="EMBL" id="CP121694">
    <property type="protein sequence ID" value="WRO22804.1"/>
    <property type="molecule type" value="Genomic_DNA"/>
</dbReference>
<dbReference type="Gene3D" id="3.30.1490.20">
    <property type="entry name" value="ATP-grasp fold, A domain"/>
    <property type="match status" value="1"/>
</dbReference>
<dbReference type="Pfam" id="PF08442">
    <property type="entry name" value="ATP-grasp_2"/>
    <property type="match status" value="1"/>
</dbReference>
<dbReference type="InterPro" id="IPR013815">
    <property type="entry name" value="ATP_grasp_subdomain_1"/>
</dbReference>
<dbReference type="Gene3D" id="3.40.50.261">
    <property type="entry name" value="Succinyl-CoA synthetase domains"/>
    <property type="match status" value="1"/>
</dbReference>
<dbReference type="SUPFAM" id="SSF56059">
    <property type="entry name" value="Glutathione synthetase ATP-binding domain-like"/>
    <property type="match status" value="1"/>
</dbReference>
<keyword evidence="6" id="KW-0067">ATP-binding</keyword>
<gene>
    <name evidence="8" type="primary">sucC</name>
    <name evidence="8" type="ORF">MFMK1_002645</name>
</gene>
<keyword evidence="9" id="KW-1185">Reference proteome</keyword>
<evidence type="ECO:0000256" key="4">
    <source>
        <dbReference type="ARBA" id="ARBA00022741"/>
    </source>
</evidence>
<dbReference type="KEGG" id="dbc:MFMK1_002645"/>
<dbReference type="PROSITE" id="PS50975">
    <property type="entry name" value="ATP_GRASP"/>
    <property type="match status" value="1"/>
</dbReference>
<keyword evidence="3" id="KW-0479">Metal-binding</keyword>
<keyword evidence="4 6" id="KW-0547">Nucleotide-binding</keyword>
<evidence type="ECO:0000256" key="6">
    <source>
        <dbReference type="PROSITE-ProRule" id="PRU00409"/>
    </source>
</evidence>
<dbReference type="PANTHER" id="PTHR11815:SF10">
    <property type="entry name" value="SUCCINATE--COA LIGASE [GDP-FORMING] SUBUNIT BETA, MITOCHONDRIAL"/>
    <property type="match status" value="1"/>
</dbReference>
<dbReference type="InterPro" id="IPR005811">
    <property type="entry name" value="SUCC_ACL_C"/>
</dbReference>
<keyword evidence="5" id="KW-0460">Magnesium</keyword>
<dbReference type="Gene3D" id="3.30.470.20">
    <property type="entry name" value="ATP-grasp fold, B domain"/>
    <property type="match status" value="1"/>
</dbReference>
<evidence type="ECO:0000256" key="2">
    <source>
        <dbReference type="ARBA" id="ARBA00022598"/>
    </source>
</evidence>
<dbReference type="GO" id="GO:0006104">
    <property type="term" value="P:succinyl-CoA metabolic process"/>
    <property type="evidence" value="ECO:0007669"/>
    <property type="project" value="TreeGrafter"/>
</dbReference>
<dbReference type="NCBIfam" id="NF001913">
    <property type="entry name" value="PRK00696.1"/>
    <property type="match status" value="1"/>
</dbReference>
<dbReference type="PIRSF" id="PIRSF001554">
    <property type="entry name" value="SucCS_beta"/>
    <property type="match status" value="1"/>
</dbReference>
<dbReference type="EC" id="6.2.1.5" evidence="8"/>
<accession>A0AAU0USH1</accession>
<name>A0AAU0USH1_9FIRM</name>
<dbReference type="InterPro" id="IPR013650">
    <property type="entry name" value="ATP-grasp_succ-CoA_synth-type"/>
</dbReference>
<dbReference type="NCBIfam" id="TIGR01016">
    <property type="entry name" value="sucCoAbeta"/>
    <property type="match status" value="1"/>
</dbReference>
<dbReference type="AlphaFoldDB" id="A0AAU0USH1"/>
<dbReference type="InterPro" id="IPR005809">
    <property type="entry name" value="Succ_CoA_ligase-like_bsu"/>
</dbReference>
<proteinExistence type="predicted"/>
<reference evidence="8 9" key="1">
    <citation type="submission" date="2023-04" db="EMBL/GenBank/DDBJ databases">
        <authorList>
            <person name="Hsu D."/>
        </authorList>
    </citation>
    <scope>NUCLEOTIDE SEQUENCE [LARGE SCALE GENOMIC DNA]</scope>
    <source>
        <strain evidence="8 9">MK1</strain>
    </source>
</reference>
<keyword evidence="1" id="KW-0816">Tricarboxylic acid cycle</keyword>
<dbReference type="GO" id="GO:0004775">
    <property type="term" value="F:succinate-CoA ligase (ADP-forming) activity"/>
    <property type="evidence" value="ECO:0007669"/>
    <property type="project" value="UniProtKB-EC"/>
</dbReference>
<evidence type="ECO:0000256" key="3">
    <source>
        <dbReference type="ARBA" id="ARBA00022723"/>
    </source>
</evidence>
<sequence length="378" mass="41622">MNLYEYQVKQLFKDIGIKTPAGQLAKTEDDAINAYQLVGPEVMLKSQVLTGGRGKAGGIKAAAAEEEVLAVFKQLTGLTIKGLPVKQVWVEEKLQIEQEFYVGITISPDEQLPVLIVSSKGGMDVEEVAREFPEAMAQCVIDMKYPLHDYTVREVLSQLNFRHTIAKRFVPLIQRLYDIYLQYHAILLEVNPLVLTVDGELVAADGRLAIDDNALNKYSTVKKLAVETAQDTVEQRMKKYGIDYVELDGNVGIISVGAGETMATMDLISRQGGKPACFLDFSAGVNPETIALALKTVSLRPEVKSILINIFGGLTRIDKVAEGIVYAIKKIGDIKQPLTIRLEGTNAELGREVIQQHGLESCLTLQEAVYQSVKRGEI</sequence>
<evidence type="ECO:0000256" key="1">
    <source>
        <dbReference type="ARBA" id="ARBA00022532"/>
    </source>
</evidence>
<dbReference type="GO" id="GO:0005524">
    <property type="term" value="F:ATP binding"/>
    <property type="evidence" value="ECO:0007669"/>
    <property type="project" value="UniProtKB-UniRule"/>
</dbReference>
<dbReference type="GO" id="GO:0042709">
    <property type="term" value="C:succinate-CoA ligase complex"/>
    <property type="evidence" value="ECO:0007669"/>
    <property type="project" value="TreeGrafter"/>
</dbReference>
<evidence type="ECO:0000256" key="5">
    <source>
        <dbReference type="ARBA" id="ARBA00022842"/>
    </source>
</evidence>
<protein>
    <submittedName>
        <fullName evidence="8">ADP-forming succinate--CoA ligase subunit beta</fullName>
        <ecNumber evidence="8">6.2.1.5</ecNumber>
    </submittedName>
</protein>
<feature type="domain" description="ATP-grasp" evidence="7">
    <location>
        <begin position="9"/>
        <end position="219"/>
    </location>
</feature>
<dbReference type="Proteomes" id="UP001329915">
    <property type="component" value="Chromosome"/>
</dbReference>
<dbReference type="GO" id="GO:0046872">
    <property type="term" value="F:metal ion binding"/>
    <property type="evidence" value="ECO:0007669"/>
    <property type="project" value="UniProtKB-KW"/>
</dbReference>
<evidence type="ECO:0000313" key="9">
    <source>
        <dbReference type="Proteomes" id="UP001329915"/>
    </source>
</evidence>